<keyword evidence="3" id="KW-0866">Nonsense-mediated mRNA decay</keyword>
<comment type="subcellular location">
    <subcellularLocation>
        <location evidence="1">Nucleus</location>
    </subcellularLocation>
</comment>
<reference evidence="7 8" key="1">
    <citation type="submission" date="2016-07" db="EMBL/GenBank/DDBJ databases">
        <title>Pervasive Adenine N6-methylation of Active Genes in Fungi.</title>
        <authorList>
            <consortium name="DOE Joint Genome Institute"/>
            <person name="Mondo S.J."/>
            <person name="Dannebaum R.O."/>
            <person name="Kuo R.C."/>
            <person name="Labutti K."/>
            <person name="Haridas S."/>
            <person name="Kuo A."/>
            <person name="Salamov A."/>
            <person name="Ahrendt S.R."/>
            <person name="Lipzen A."/>
            <person name="Sullivan W."/>
            <person name="Andreopoulos W.B."/>
            <person name="Clum A."/>
            <person name="Lindquist E."/>
            <person name="Daum C."/>
            <person name="Ramamoorthy G.K."/>
            <person name="Gryganskyi A."/>
            <person name="Culley D."/>
            <person name="Magnuson J.K."/>
            <person name="James T.Y."/>
            <person name="O'Malley M.A."/>
            <person name="Stajich J.E."/>
            <person name="Spatafora J.W."/>
            <person name="Visel A."/>
            <person name="Grigoriev I.V."/>
        </authorList>
    </citation>
    <scope>NUCLEOTIDE SEQUENCE [LARGE SCALE GENOMIC DNA]</scope>
    <source>
        <strain evidence="7 8">NRRL 3301</strain>
    </source>
</reference>
<comment type="caution">
    <text evidence="7">The sequence shown here is derived from an EMBL/GenBank/DDBJ whole genome shotgun (WGS) entry which is preliminary data.</text>
</comment>
<evidence type="ECO:0000256" key="4">
    <source>
        <dbReference type="ARBA" id="ARBA00023242"/>
    </source>
</evidence>
<evidence type="ECO:0000313" key="7">
    <source>
        <dbReference type="EMBL" id="ORX57498.1"/>
    </source>
</evidence>
<keyword evidence="4" id="KW-0539">Nucleus</keyword>
<proteinExistence type="inferred from homology"/>
<evidence type="ECO:0000313" key="8">
    <source>
        <dbReference type="Proteomes" id="UP000242146"/>
    </source>
</evidence>
<feature type="region of interest" description="Disordered" evidence="5">
    <location>
        <begin position="1"/>
        <end position="29"/>
    </location>
</feature>
<evidence type="ECO:0000256" key="3">
    <source>
        <dbReference type="ARBA" id="ARBA00023161"/>
    </source>
</evidence>
<dbReference type="STRING" id="101127.A0A1X2GMX8"/>
<feature type="compositionally biased region" description="Basic and acidic residues" evidence="5">
    <location>
        <begin position="223"/>
        <end position="243"/>
    </location>
</feature>
<feature type="compositionally biased region" description="Basic residues" evidence="5">
    <location>
        <begin position="244"/>
        <end position="254"/>
    </location>
</feature>
<dbReference type="Proteomes" id="UP000242146">
    <property type="component" value="Unassembled WGS sequence"/>
</dbReference>
<comment type="similarity">
    <text evidence="2">Belongs to the RENT3 family.</text>
</comment>
<evidence type="ECO:0000256" key="2">
    <source>
        <dbReference type="ARBA" id="ARBA00005991"/>
    </source>
</evidence>
<dbReference type="PANTHER" id="PTHR13112">
    <property type="entry name" value="UPF3 REGULATOR OF NONSENSE TRANSCRIPTS-LIKE PROTEIN"/>
    <property type="match status" value="1"/>
</dbReference>
<feature type="compositionally biased region" description="Low complexity" evidence="5">
    <location>
        <begin position="270"/>
        <end position="281"/>
    </location>
</feature>
<dbReference type="GO" id="GO:0003729">
    <property type="term" value="F:mRNA binding"/>
    <property type="evidence" value="ECO:0007669"/>
    <property type="project" value="TreeGrafter"/>
</dbReference>
<feature type="compositionally biased region" description="Basic residues" evidence="5">
    <location>
        <begin position="298"/>
        <end position="307"/>
    </location>
</feature>
<dbReference type="OrthoDB" id="18087at2759"/>
<dbReference type="PANTHER" id="PTHR13112:SF0">
    <property type="entry name" value="FI21285P1"/>
    <property type="match status" value="1"/>
</dbReference>
<dbReference type="InterPro" id="IPR005120">
    <property type="entry name" value="UPF3_dom"/>
</dbReference>
<dbReference type="Gene3D" id="3.30.70.330">
    <property type="match status" value="1"/>
</dbReference>
<accession>A0A1X2GMX8</accession>
<dbReference type="CDD" id="cd12455">
    <property type="entry name" value="RRM_like_Smg4_UPF3"/>
    <property type="match status" value="1"/>
</dbReference>
<evidence type="ECO:0000259" key="6">
    <source>
        <dbReference type="Pfam" id="PF03467"/>
    </source>
</evidence>
<feature type="region of interest" description="Disordered" evidence="5">
    <location>
        <begin position="211"/>
        <end position="332"/>
    </location>
</feature>
<dbReference type="GO" id="GO:0045727">
    <property type="term" value="P:positive regulation of translation"/>
    <property type="evidence" value="ECO:0007669"/>
    <property type="project" value="TreeGrafter"/>
</dbReference>
<sequence length="332" mass="37012">MDTQKGADPSKKKKRERRRKKPKTKKELPKTKVIVRRLPPNLPEDVFMNVVQKWIGDDAVDYKMYIPGKLSTSKSKESTFSRAYFHMKTMDAVIAFHQGFDGHIFMDSRGNESRAVVEFAPYQGVPKEPKTPDSRQGTIEEEPDYIKFLENLETEKETASASAEPVEGSTHLERLENRLAYMTAQSLAQEQANKPKTTPLLEHLRAIKAAKSGVKAKKKRAQKEKAAAIKKAAKDEPGDDKADKKRRRPRKRKNDGKAEGASSVKKDTKPSPSTAASSAPSMPRTKPEAKPAADGTRPKRNRNRRPKPAGDQANAKSTVMKILPREASSGAK</sequence>
<organism evidence="7 8">
    <name type="scientific">Hesseltinella vesiculosa</name>
    <dbReference type="NCBI Taxonomy" id="101127"/>
    <lineage>
        <taxon>Eukaryota</taxon>
        <taxon>Fungi</taxon>
        <taxon>Fungi incertae sedis</taxon>
        <taxon>Mucoromycota</taxon>
        <taxon>Mucoromycotina</taxon>
        <taxon>Mucoromycetes</taxon>
        <taxon>Mucorales</taxon>
        <taxon>Cunninghamellaceae</taxon>
        <taxon>Hesseltinella</taxon>
    </lineage>
</organism>
<keyword evidence="8" id="KW-1185">Reference proteome</keyword>
<dbReference type="SUPFAM" id="SSF54928">
    <property type="entry name" value="RNA-binding domain, RBD"/>
    <property type="match status" value="1"/>
</dbReference>
<gene>
    <name evidence="7" type="ORF">DM01DRAFT_322496</name>
</gene>
<name>A0A1X2GMX8_9FUNG</name>
<feature type="domain" description="UPF3" evidence="6">
    <location>
        <begin position="30"/>
        <end position="208"/>
    </location>
</feature>
<dbReference type="Pfam" id="PF03467">
    <property type="entry name" value="Smg4_UPF3"/>
    <property type="match status" value="1"/>
</dbReference>
<dbReference type="GO" id="GO:0000184">
    <property type="term" value="P:nuclear-transcribed mRNA catabolic process, nonsense-mediated decay"/>
    <property type="evidence" value="ECO:0007669"/>
    <property type="project" value="UniProtKB-KW"/>
</dbReference>
<protein>
    <recommendedName>
        <fullName evidence="6">UPF3 domain-containing protein</fullName>
    </recommendedName>
</protein>
<evidence type="ECO:0000256" key="5">
    <source>
        <dbReference type="SAM" id="MobiDB-lite"/>
    </source>
</evidence>
<evidence type="ECO:0000256" key="1">
    <source>
        <dbReference type="ARBA" id="ARBA00004123"/>
    </source>
</evidence>
<dbReference type="EMBL" id="MCGT01000008">
    <property type="protein sequence ID" value="ORX57498.1"/>
    <property type="molecule type" value="Genomic_DNA"/>
</dbReference>
<dbReference type="InterPro" id="IPR035979">
    <property type="entry name" value="RBD_domain_sf"/>
</dbReference>
<feature type="compositionally biased region" description="Basic residues" evidence="5">
    <location>
        <begin position="11"/>
        <end position="24"/>
    </location>
</feature>
<dbReference type="InterPro" id="IPR039722">
    <property type="entry name" value="Upf3"/>
</dbReference>
<dbReference type="GO" id="GO:0005737">
    <property type="term" value="C:cytoplasm"/>
    <property type="evidence" value="ECO:0007669"/>
    <property type="project" value="TreeGrafter"/>
</dbReference>
<dbReference type="AlphaFoldDB" id="A0A1X2GMX8"/>
<dbReference type="GO" id="GO:0005730">
    <property type="term" value="C:nucleolus"/>
    <property type="evidence" value="ECO:0007669"/>
    <property type="project" value="TreeGrafter"/>
</dbReference>
<dbReference type="InterPro" id="IPR012677">
    <property type="entry name" value="Nucleotide-bd_a/b_plait_sf"/>
</dbReference>